<dbReference type="PANTHER" id="PTHR43036">
    <property type="entry name" value="OSJNBB0011N17.9 PROTEIN"/>
    <property type="match status" value="1"/>
</dbReference>
<keyword evidence="1" id="KW-0732">Signal</keyword>
<feature type="domain" description="Methyltransferase type 11" evidence="2">
    <location>
        <begin position="158"/>
        <end position="201"/>
    </location>
</feature>
<dbReference type="AlphaFoldDB" id="A0A6V1S5I5"/>
<accession>A0A6V1S5I5</accession>
<proteinExistence type="predicted"/>
<evidence type="ECO:0000259" key="2">
    <source>
        <dbReference type="Pfam" id="PF08241"/>
    </source>
</evidence>
<sequence>MIKLTVLLAFMGILSFVNGFQALTRSSSNLSRTTSVGKLRMIYGGIKAEDILKAPKWPAEWPFTKDDFKRMDEEEDTVFYQDARLVYHIDDPAVGALTRFYKETFPEGADVLDICSSWVSHFPEGWKHGRRSGTGMNEYELSKNPQLDDYFVRDLNVRPELPYEDESFDLVTCVVSVDYLNQPLAIFDEVRRVLRPGGRAVMSMSNRCFPTKAINIWLQTNDLEHLFIVGSYFHYAGGFNAPEALDISPNPGRSDPMYIVQATKKKGEE</sequence>
<feature type="chain" id="PRO_5035586257" description="Methyltransferase type 11 domain-containing protein" evidence="1">
    <location>
        <begin position="20"/>
        <end position="269"/>
    </location>
</feature>
<protein>
    <recommendedName>
        <fullName evidence="2">Methyltransferase type 11 domain-containing protein</fullName>
    </recommendedName>
</protein>
<dbReference type="CDD" id="cd02440">
    <property type="entry name" value="AdoMet_MTases"/>
    <property type="match status" value="1"/>
</dbReference>
<feature type="signal peptide" evidence="1">
    <location>
        <begin position="1"/>
        <end position="19"/>
    </location>
</feature>
<evidence type="ECO:0000256" key="1">
    <source>
        <dbReference type="SAM" id="SignalP"/>
    </source>
</evidence>
<dbReference type="PANTHER" id="PTHR43036:SF2">
    <property type="entry name" value="OS04G0481300 PROTEIN"/>
    <property type="match status" value="1"/>
</dbReference>
<dbReference type="InterPro" id="IPR013216">
    <property type="entry name" value="Methyltransf_11"/>
</dbReference>
<evidence type="ECO:0000313" key="3">
    <source>
        <dbReference type="EMBL" id="CAE0636249.1"/>
    </source>
</evidence>
<evidence type="ECO:0000313" key="4">
    <source>
        <dbReference type="EMBL" id="CAE0636250.1"/>
    </source>
</evidence>
<dbReference type="GO" id="GO:0008757">
    <property type="term" value="F:S-adenosylmethionine-dependent methyltransferase activity"/>
    <property type="evidence" value="ECO:0007669"/>
    <property type="project" value="InterPro"/>
</dbReference>
<gene>
    <name evidence="3" type="ORF">HAKA00212_LOCUS15009</name>
    <name evidence="4" type="ORF">HAKA00212_LOCUS15010</name>
</gene>
<dbReference type="Pfam" id="PF08241">
    <property type="entry name" value="Methyltransf_11"/>
    <property type="match status" value="1"/>
</dbReference>
<name>A0A6V1S5I5_HETAK</name>
<dbReference type="Gene3D" id="3.40.50.150">
    <property type="entry name" value="Vaccinia Virus protein VP39"/>
    <property type="match status" value="1"/>
</dbReference>
<dbReference type="EMBL" id="HBIU01032548">
    <property type="protein sequence ID" value="CAE0636250.1"/>
    <property type="molecule type" value="Transcribed_RNA"/>
</dbReference>
<dbReference type="InterPro" id="IPR029063">
    <property type="entry name" value="SAM-dependent_MTases_sf"/>
</dbReference>
<dbReference type="SUPFAM" id="SSF53335">
    <property type="entry name" value="S-adenosyl-L-methionine-dependent methyltransferases"/>
    <property type="match status" value="1"/>
</dbReference>
<organism evidence="4">
    <name type="scientific">Heterosigma akashiwo</name>
    <name type="common">Chromophytic alga</name>
    <name type="synonym">Heterosigma carterae</name>
    <dbReference type="NCBI Taxonomy" id="2829"/>
    <lineage>
        <taxon>Eukaryota</taxon>
        <taxon>Sar</taxon>
        <taxon>Stramenopiles</taxon>
        <taxon>Ochrophyta</taxon>
        <taxon>Raphidophyceae</taxon>
        <taxon>Chattonellales</taxon>
        <taxon>Chattonellaceae</taxon>
        <taxon>Heterosigma</taxon>
    </lineage>
</organism>
<reference evidence="4" key="1">
    <citation type="submission" date="2021-01" db="EMBL/GenBank/DDBJ databases">
        <authorList>
            <person name="Corre E."/>
            <person name="Pelletier E."/>
            <person name="Niang G."/>
            <person name="Scheremetjew M."/>
            <person name="Finn R."/>
            <person name="Kale V."/>
            <person name="Holt S."/>
            <person name="Cochrane G."/>
            <person name="Meng A."/>
            <person name="Brown T."/>
            <person name="Cohen L."/>
        </authorList>
    </citation>
    <scope>NUCLEOTIDE SEQUENCE</scope>
    <source>
        <strain evidence="4">CCMP3107</strain>
    </source>
</reference>
<dbReference type="EMBL" id="HBIU01032547">
    <property type="protein sequence ID" value="CAE0636249.1"/>
    <property type="molecule type" value="Transcribed_RNA"/>
</dbReference>